<feature type="chain" id="PRO_5042100386" description="Retrotransposon gag domain-containing protein" evidence="2">
    <location>
        <begin position="23"/>
        <end position="546"/>
    </location>
</feature>
<keyword evidence="2" id="KW-0732">Signal</keyword>
<keyword evidence="1" id="KW-0812">Transmembrane</keyword>
<feature type="transmembrane region" description="Helical" evidence="1">
    <location>
        <begin position="50"/>
        <end position="69"/>
    </location>
</feature>
<evidence type="ECO:0000256" key="2">
    <source>
        <dbReference type="SAM" id="SignalP"/>
    </source>
</evidence>
<sequence>MLAAYVTSFAALVLSFVVHVHATVSATVPILFPCAAYQPSTEHGVTHSHPRFMVVGALSLMFVVSALALRRAVGASYWSPPRGVSISIDSGSASAAHNFPAANGSTVPTIFPSPIPQSSSPPPYLNISPPFPEAWVTQLAKYSLSPPPTPHPLMPARHDHIAPIFDSQNPRHLRKYFSDLAFLFSRSSITDSCEKKLHTTRFLGLDDQDLWESVPEFADTSASFEQFTAAIFRLYPEADPSRRHNIPELKRLAAEFSITQSPSRTQLAEFYRRFYSIAAFLRAKQHLTEHEQSRIFCGAIPTSLRDPTHIRLQIIFPDVYADDAYPLEGLREAVDFVLLQPSSYIPPKSHSPSAEYLSAPAKSSNNVPHDIIEESTASTLSQPPSSSQCRTMQQSSCVYCTSTTHFIRHCPVVATDIHAGICKRNAEGKVVLPSGLFVPRHIIGSNLRVRIKFWHSRKMSRPAEAHNQFLNPLHQFSSSIPQRTHIPDPIQRQFSAPSVDTVAVFCASDPHNGLFLSSPNLIDEPQSTILAAHAQAEEETHSAGSH</sequence>
<evidence type="ECO:0000256" key="1">
    <source>
        <dbReference type="SAM" id="Phobius"/>
    </source>
</evidence>
<reference evidence="3" key="1">
    <citation type="submission" date="2023-03" db="EMBL/GenBank/DDBJ databases">
        <title>Massive genome expansion in bonnet fungi (Mycena s.s.) driven by repeated elements and novel gene families across ecological guilds.</title>
        <authorList>
            <consortium name="Lawrence Berkeley National Laboratory"/>
            <person name="Harder C.B."/>
            <person name="Miyauchi S."/>
            <person name="Viragh M."/>
            <person name="Kuo A."/>
            <person name="Thoen E."/>
            <person name="Andreopoulos B."/>
            <person name="Lu D."/>
            <person name="Skrede I."/>
            <person name="Drula E."/>
            <person name="Henrissat B."/>
            <person name="Morin E."/>
            <person name="Kohler A."/>
            <person name="Barry K."/>
            <person name="LaButti K."/>
            <person name="Morin E."/>
            <person name="Salamov A."/>
            <person name="Lipzen A."/>
            <person name="Mereny Z."/>
            <person name="Hegedus B."/>
            <person name="Baldrian P."/>
            <person name="Stursova M."/>
            <person name="Weitz H."/>
            <person name="Taylor A."/>
            <person name="Grigoriev I.V."/>
            <person name="Nagy L.G."/>
            <person name="Martin F."/>
            <person name="Kauserud H."/>
        </authorList>
    </citation>
    <scope>NUCLEOTIDE SEQUENCE</scope>
    <source>
        <strain evidence="3">CBHHK200</strain>
    </source>
</reference>
<keyword evidence="4" id="KW-1185">Reference proteome</keyword>
<dbReference type="EMBL" id="JARJCM010000097">
    <property type="protein sequence ID" value="KAJ7029851.1"/>
    <property type="molecule type" value="Genomic_DNA"/>
</dbReference>
<keyword evidence="1" id="KW-0472">Membrane</keyword>
<proteinExistence type="predicted"/>
<protein>
    <recommendedName>
        <fullName evidence="5">Retrotransposon gag domain-containing protein</fullName>
    </recommendedName>
</protein>
<dbReference type="Proteomes" id="UP001218188">
    <property type="component" value="Unassembled WGS sequence"/>
</dbReference>
<dbReference type="AlphaFoldDB" id="A0AAD6SKX1"/>
<evidence type="ECO:0000313" key="4">
    <source>
        <dbReference type="Proteomes" id="UP001218188"/>
    </source>
</evidence>
<name>A0AAD6SKX1_9AGAR</name>
<gene>
    <name evidence="3" type="ORF">C8F04DRAFT_1264574</name>
</gene>
<evidence type="ECO:0008006" key="5">
    <source>
        <dbReference type="Google" id="ProtNLM"/>
    </source>
</evidence>
<evidence type="ECO:0000313" key="3">
    <source>
        <dbReference type="EMBL" id="KAJ7029851.1"/>
    </source>
</evidence>
<organism evidence="3 4">
    <name type="scientific">Mycena alexandri</name>
    <dbReference type="NCBI Taxonomy" id="1745969"/>
    <lineage>
        <taxon>Eukaryota</taxon>
        <taxon>Fungi</taxon>
        <taxon>Dikarya</taxon>
        <taxon>Basidiomycota</taxon>
        <taxon>Agaricomycotina</taxon>
        <taxon>Agaricomycetes</taxon>
        <taxon>Agaricomycetidae</taxon>
        <taxon>Agaricales</taxon>
        <taxon>Marasmiineae</taxon>
        <taxon>Mycenaceae</taxon>
        <taxon>Mycena</taxon>
    </lineage>
</organism>
<feature type="signal peptide" evidence="2">
    <location>
        <begin position="1"/>
        <end position="22"/>
    </location>
</feature>
<keyword evidence="1" id="KW-1133">Transmembrane helix</keyword>
<accession>A0AAD6SKX1</accession>
<comment type="caution">
    <text evidence="3">The sequence shown here is derived from an EMBL/GenBank/DDBJ whole genome shotgun (WGS) entry which is preliminary data.</text>
</comment>